<proteinExistence type="predicted"/>
<comment type="caution">
    <text evidence="1">The sequence shown here is derived from an EMBL/GenBank/DDBJ whole genome shotgun (WGS) entry which is preliminary data.</text>
</comment>
<reference evidence="2" key="1">
    <citation type="journal article" date="2019" name="Int. J. Syst. Evol. Microbiol.">
        <title>The Global Catalogue of Microorganisms (GCM) 10K type strain sequencing project: providing services to taxonomists for standard genome sequencing and annotation.</title>
        <authorList>
            <consortium name="The Broad Institute Genomics Platform"/>
            <consortium name="The Broad Institute Genome Sequencing Center for Infectious Disease"/>
            <person name="Wu L."/>
            <person name="Ma J."/>
        </authorList>
    </citation>
    <scope>NUCLEOTIDE SEQUENCE [LARGE SCALE GENOMIC DNA]</scope>
    <source>
        <strain evidence="2">KCTC 42247</strain>
    </source>
</reference>
<dbReference type="Proteomes" id="UP001597418">
    <property type="component" value="Unassembled WGS sequence"/>
</dbReference>
<protein>
    <submittedName>
        <fullName evidence="1">Uncharacterized protein</fullName>
    </submittedName>
</protein>
<evidence type="ECO:0000313" key="1">
    <source>
        <dbReference type="EMBL" id="MFD2742286.1"/>
    </source>
</evidence>
<accession>A0ABW5UAW9</accession>
<keyword evidence="2" id="KW-1185">Reference proteome</keyword>
<sequence length="683" mass="79193">MIYRHIYRFFLSQYLIHQFVTLSFCFTCILLLSTSVLHAQEPTQRYEGRYRLLDSVTGTAIYDYTMVADDTVKNGNFRFQQFIEHYQDSDTIHGFVLDGPFSGNIKNGPWRFVSRDFTVSGNPQALDARVVYDVNGQESLIKTTFKSGIVNGQYELIDRNLVDSYAADTTYYAQFSYEMGQPQGALRGSAPNLRIEGQFDQEGFPHGDWRFTHIQDSIADIIEIRRYDHGFFSKHYYELERQRYEISHIGFDTLVRSGQGLLTRLPVTSTYFRALEYTELLMDTTALSGVFTDGNLQILLSRSNQFMERVLANPASYRGKNVWQRVAGSTLIPPIRIKIRKFPFSDEEKRLNLANEKLLRETRLIINQFLDNPAVQTGRFSQEELARSFAAFGIYESRLAALAPPLAFLVDEAAEYVDHHAILNRKKLALSYPDSISYEHRDTTKIALYNFPPALENYEVAAINRHLTAIFNDVQRVVQQSGKFVQQVLAQGELTSKEQQLIDLRDSVMHAFSEQETAQPFTPLHRRFSEAVHLQLDSTFRSYSLLSVQDRLIAIDSLLSCYQAYGGLHATLGQLQQRLDQIDEEYTRSIWNAYTYTYMEERVKERLYNTYHDELIPYLLTTLQQNLDCNTLSTSLSRIYSLLDRMMDLRMEDTRELERQLRRAPKDPEQYFEIISNKRVTEG</sequence>
<dbReference type="RefSeq" id="WP_156472448.1">
    <property type="nucleotide sequence ID" value="NZ_JBHUMB010000005.1"/>
</dbReference>
<gene>
    <name evidence="1" type="ORF">ACFSQ6_02655</name>
</gene>
<name>A0ABW5UAW9_9SPHI</name>
<evidence type="ECO:0000313" key="2">
    <source>
        <dbReference type="Proteomes" id="UP001597418"/>
    </source>
</evidence>
<dbReference type="EMBL" id="JBHUMB010000005">
    <property type="protein sequence ID" value="MFD2742286.1"/>
    <property type="molecule type" value="Genomic_DNA"/>
</dbReference>
<organism evidence="1 2">
    <name type="scientific">Sphingobacterium populi</name>
    <dbReference type="NCBI Taxonomy" id="1812824"/>
    <lineage>
        <taxon>Bacteria</taxon>
        <taxon>Pseudomonadati</taxon>
        <taxon>Bacteroidota</taxon>
        <taxon>Sphingobacteriia</taxon>
        <taxon>Sphingobacteriales</taxon>
        <taxon>Sphingobacteriaceae</taxon>
        <taxon>Sphingobacterium</taxon>
    </lineage>
</organism>